<gene>
    <name evidence="1" type="ORF">FD22_GL000992</name>
</gene>
<evidence type="ECO:0000313" key="2">
    <source>
        <dbReference type="Proteomes" id="UP000051181"/>
    </source>
</evidence>
<sequence>MVTETNCEVFGLKQAKILSQIEKAKQQHTLVEVYVKKQTGEFEVGYPIVSDHRWLIIATVNAQGQFAGYTLFALKRIKRVRSTTPYLKIITTYQDFFKAHEQYDPFQLSEKETTISQWSKQLLPKLFTALTKERAYITIAGRFDITPVDQVVAATAHHFTCLPFDPLTYQHGEPVILAYKDISFLQFWDSADLLYQQTSEKLSEKI</sequence>
<name>A0A0R1F5W7_9LACO</name>
<reference evidence="1 2" key="1">
    <citation type="journal article" date="2015" name="Genome Announc.">
        <title>Expanding the biotechnology potential of lactobacilli through comparative genomics of 213 strains and associated genera.</title>
        <authorList>
            <person name="Sun Z."/>
            <person name="Harris H.M."/>
            <person name="McCann A."/>
            <person name="Guo C."/>
            <person name="Argimon S."/>
            <person name="Zhang W."/>
            <person name="Yang X."/>
            <person name="Jeffery I.B."/>
            <person name="Cooney J.C."/>
            <person name="Kagawa T.F."/>
            <person name="Liu W."/>
            <person name="Song Y."/>
            <person name="Salvetti E."/>
            <person name="Wrobel A."/>
            <person name="Rasinkangas P."/>
            <person name="Parkhill J."/>
            <person name="Rea M.C."/>
            <person name="O'Sullivan O."/>
            <person name="Ritari J."/>
            <person name="Douillard F.P."/>
            <person name="Paul Ross R."/>
            <person name="Yang R."/>
            <person name="Briner A.E."/>
            <person name="Felis G.E."/>
            <person name="de Vos W.M."/>
            <person name="Barrangou R."/>
            <person name="Klaenhammer T.R."/>
            <person name="Caufield P.W."/>
            <person name="Cui Y."/>
            <person name="Zhang H."/>
            <person name="O'Toole P.W."/>
        </authorList>
    </citation>
    <scope>NUCLEOTIDE SEQUENCE [LARGE SCALE GENOMIC DNA]</scope>
    <source>
        <strain evidence="1 2">DSM 20001</strain>
    </source>
</reference>
<dbReference type="Proteomes" id="UP000051181">
    <property type="component" value="Unassembled WGS sequence"/>
</dbReference>
<dbReference type="EMBL" id="AZCN01000025">
    <property type="protein sequence ID" value="KRK17195.1"/>
    <property type="molecule type" value="Genomic_DNA"/>
</dbReference>
<dbReference type="PATRIC" id="fig|913848.6.peg.1024"/>
<dbReference type="AlphaFoldDB" id="A0A0R1F5W7"/>
<comment type="caution">
    <text evidence="1">The sequence shown here is derived from an EMBL/GenBank/DDBJ whole genome shotgun (WGS) entry which is preliminary data.</text>
</comment>
<accession>A0A0R1F5W7</accession>
<proteinExistence type="predicted"/>
<organism evidence="1 2">
    <name type="scientific">Loigolactobacillus coryniformis subsp. coryniformis KCTC 3167 = DSM 20001</name>
    <dbReference type="NCBI Taxonomy" id="913848"/>
    <lineage>
        <taxon>Bacteria</taxon>
        <taxon>Bacillati</taxon>
        <taxon>Bacillota</taxon>
        <taxon>Bacilli</taxon>
        <taxon>Lactobacillales</taxon>
        <taxon>Lactobacillaceae</taxon>
        <taxon>Loigolactobacillus</taxon>
    </lineage>
</organism>
<protein>
    <submittedName>
        <fullName evidence="1">Uncharacterized protein</fullName>
    </submittedName>
</protein>
<evidence type="ECO:0000313" key="1">
    <source>
        <dbReference type="EMBL" id="KRK17195.1"/>
    </source>
</evidence>